<dbReference type="EMBL" id="AAANYN010000003">
    <property type="protein sequence ID" value="EAD5773211.1"/>
    <property type="molecule type" value="Genomic_DNA"/>
</dbReference>
<dbReference type="EMBL" id="AAAIXK010000004">
    <property type="protein sequence ID" value="EAC5550581.1"/>
    <property type="molecule type" value="Genomic_DNA"/>
</dbReference>
<dbReference type="Proteomes" id="UP000455569">
    <property type="component" value="Unassembled WGS sequence"/>
</dbReference>
<reference evidence="38 39" key="2">
    <citation type="journal article" date="2018" name="BMC Genomics">
        <title>Genes significantly associated with lineage II food isolates of Listeria monocytogenes.</title>
        <authorList>
            <person name="Pirone-Davies C."/>
            <person name="Chen Y."/>
            <person name="Pightling A."/>
            <person name="Ryan G."/>
            <person name="Wang Y."/>
            <person name="Yao K."/>
            <person name="Hoffmann M."/>
            <person name="Allard M.W."/>
        </authorList>
    </citation>
    <scope>NUCLEOTIDE SEQUENCE [LARGE SCALE GENOMIC DNA]</scope>
    <source>
        <strain evidence="38 39">PNUSAL000550</strain>
    </source>
</reference>
<reference evidence="37 74" key="1">
    <citation type="submission" date="2016-09" db="EMBL/GenBank/DDBJ databases">
        <title>100K Listeria isolates.</title>
        <authorList>
            <person name="Chen P."/>
            <person name="Weimer B.C."/>
            <person name="Kong N."/>
            <person name="Huang B."/>
        </authorList>
    </citation>
    <scope>NUCLEOTIDE SEQUENCE [LARGE SCALE GENOMIC DNA]</scope>
    <source>
        <strain evidence="37 74">BCW_2383</strain>
    </source>
</reference>
<evidence type="ECO:0000313" key="46">
    <source>
        <dbReference type="Proteomes" id="UP000358545"/>
    </source>
</evidence>
<dbReference type="Proteomes" id="UP000376505">
    <property type="component" value="Unassembled WGS sequence"/>
</dbReference>
<evidence type="ECO:0000313" key="28">
    <source>
        <dbReference type="EMBL" id="EDN7714600.1"/>
    </source>
</evidence>
<evidence type="ECO:0000313" key="11">
    <source>
        <dbReference type="EMBL" id="EAG0866211.1"/>
    </source>
</evidence>
<dbReference type="Proteomes" id="UP000481141">
    <property type="component" value="Unassembled WGS sequence"/>
</dbReference>
<evidence type="ECO:0000313" key="3">
    <source>
        <dbReference type="EMBL" id="EAC7480330.1"/>
    </source>
</evidence>
<reference evidence="21 61" key="6">
    <citation type="submission" date="2019-04" db="EMBL/GenBank/DDBJ databases">
        <authorList>
            <consortium name="GenomeTrakr: Next Generation Sequencing Network for Food Pathogen Tracability"/>
        </authorList>
    </citation>
    <scope>NUCLEOTIDE SEQUENCE [LARGE SCALE GENOMIC DNA]</scope>
    <source>
        <strain evidence="14 68">10B02965A-1</strain>
        <strain evidence="3 49">CFSAN008042</strain>
        <strain evidence="16 62">CFSAN063727</strain>
        <strain evidence="28 57">CFSAN102901</strain>
        <strain evidence="9 51">FDA00006494</strain>
        <strain evidence="2 48">FDA00007096</strain>
        <strain evidence="5 54">FDA00008584</strain>
        <strain evidence="13">FDA00011243</strain>
        <strain evidence="8 42">FDA00013853</strain>
        <strain evidence="24 56">FDA00014336</strain>
        <strain evidence="26 52">FDA00014370</strain>
        <strain evidence="25 53">FDA00014392</strain>
        <strain evidence="30">FDA00015054</strain>
        <strain evidence="15 65">FDA1005580-S054-001</strain>
        <strain evidence="59">FDA1090798-S029-001</strain>
        <strain evidence="60">FDA956581-098-004</strain>
        <strain evidence="17 69">FLAG-38921</strain>
        <strain evidence="12 40">FLAG-54356</strain>
        <strain evidence="7 50">FSIS31901579</strain>
        <strain evidence="21 61">LS1344</strain>
        <strain evidence="29 58">OSF101448</strain>
        <strain evidence="6 43">VA-WGS-00405</strain>
    </source>
</reference>
<evidence type="ECO:0000313" key="2">
    <source>
        <dbReference type="EMBL" id="EAC5550581.1"/>
    </source>
</evidence>
<evidence type="ECO:0000313" key="47">
    <source>
        <dbReference type="Proteomes" id="UP000364988"/>
    </source>
</evidence>
<dbReference type="EMBL" id="AACJYH010000003">
    <property type="protein sequence ID" value="EAK8896951.1"/>
    <property type="molecule type" value="Genomic_DNA"/>
</dbReference>
<dbReference type="EMBL" id="DAAJCS010000001">
    <property type="protein sequence ID" value="HAC0011622.1"/>
    <property type="molecule type" value="Genomic_DNA"/>
</dbReference>
<dbReference type="EMBL" id="AABAYG010000003">
    <property type="protein sequence ID" value="EAG2245198.1"/>
    <property type="molecule type" value="Genomic_DNA"/>
</dbReference>
<evidence type="ECO:0000313" key="65">
    <source>
        <dbReference type="Proteomes" id="UP000540117"/>
    </source>
</evidence>
<evidence type="ECO:0000313" key="45">
    <source>
        <dbReference type="Proteomes" id="UP000354255"/>
    </source>
</evidence>
<dbReference type="Proteomes" id="UP000544530">
    <property type="component" value="Unassembled WGS sequence"/>
</dbReference>
<evidence type="ECO:0000313" key="22">
    <source>
        <dbReference type="EMBL" id="EAK8896951.1"/>
    </source>
</evidence>
<dbReference type="Proteomes" id="UP000344343">
    <property type="component" value="Unassembled WGS sequence"/>
</dbReference>
<dbReference type="EMBL" id="AABBHO010000004">
    <property type="protein sequence ID" value="EAG2996067.1"/>
    <property type="molecule type" value="Genomic_DNA"/>
</dbReference>
<evidence type="ECO:0000313" key="73">
    <source>
        <dbReference type="Proteomes" id="UP000844415"/>
    </source>
</evidence>
<dbReference type="EMBL" id="AABAWE010000002">
    <property type="protein sequence ID" value="EAG2086499.1"/>
    <property type="molecule type" value="Genomic_DNA"/>
</dbReference>
<evidence type="ECO:0000313" key="52">
    <source>
        <dbReference type="Proteomes" id="UP000389283"/>
    </source>
</evidence>
<evidence type="ECO:0000313" key="6">
    <source>
        <dbReference type="EMBL" id="EAD3792224.1"/>
    </source>
</evidence>
<dbReference type="Proteomes" id="UP000844415">
    <property type="component" value="Unassembled WGS sequence"/>
</dbReference>
<evidence type="ECO:0000313" key="53">
    <source>
        <dbReference type="Proteomes" id="UP000398321"/>
    </source>
</evidence>
<evidence type="ECO:0000313" key="32">
    <source>
        <dbReference type="EMBL" id="HAC0011622.1"/>
    </source>
</evidence>
<dbReference type="EMBL" id="AABGUK010000004">
    <property type="protein sequence ID" value="EAH4242690.1"/>
    <property type="molecule type" value="Genomic_DNA"/>
</dbReference>
<evidence type="ECO:0000313" key="34">
    <source>
        <dbReference type="EMBL" id="HAC1753614.1"/>
    </source>
</evidence>
<dbReference type="EMBL" id="DAAIJL010000005">
    <property type="protein sequence ID" value="HAB8556963.1"/>
    <property type="molecule type" value="Genomic_DNA"/>
</dbReference>
<evidence type="ECO:0000313" key="68">
    <source>
        <dbReference type="Proteomes" id="UP000549379"/>
    </source>
</evidence>
<dbReference type="EMBL" id="AALEDS010000001">
    <property type="protein sequence ID" value="ECY6542960.1"/>
    <property type="molecule type" value="Genomic_DNA"/>
</dbReference>
<name>A0A0B8R9M3_LISMN</name>
<evidence type="ECO:0000313" key="61">
    <source>
        <dbReference type="Proteomes" id="UP000527632"/>
    </source>
</evidence>
<evidence type="ECO:0000313" key="71">
    <source>
        <dbReference type="Proteomes" id="UP000843503"/>
    </source>
</evidence>
<evidence type="ECO:0000313" key="37">
    <source>
        <dbReference type="EMBL" id="OET50716.1"/>
    </source>
</evidence>
<dbReference type="EMBL" id="DABJAN010000003">
    <property type="protein sequence ID" value="HAJ9593510.1"/>
    <property type="molecule type" value="Genomic_DNA"/>
</dbReference>
<dbReference type="EMBL" id="AAAKQF010000001">
    <property type="protein sequence ID" value="EAC9038850.1"/>
    <property type="molecule type" value="Genomic_DNA"/>
</dbReference>
<dbReference type="EMBL" id="DAAJZA010000001">
    <property type="protein sequence ID" value="HAC1753614.1"/>
    <property type="molecule type" value="Genomic_DNA"/>
</dbReference>
<reference evidence="35" key="8">
    <citation type="submission" date="2020-05" db="EMBL/GenBank/DDBJ databases">
        <authorList>
            <consortium name="NCBI Pathogen Detection Project"/>
        </authorList>
    </citation>
    <scope>NUCLEOTIDE SEQUENCE</scope>
    <source>
        <strain evidence="35">2017-325981-023-01</strain>
        <strain evidence="31">CFIAFB20100120</strain>
        <strain evidence="33">CFIAFB20170037</strain>
        <strain evidence="32">CFIAFB20170045</strain>
        <strain evidence="34">DMG1500109</strain>
    </source>
</reference>
<dbReference type="RefSeq" id="WP_003725791.1">
    <property type="nucleotide sequence ID" value="NC_021824.1"/>
</dbReference>
<dbReference type="Proteomes" id="UP000365297">
    <property type="component" value="Unassembled WGS sequence"/>
</dbReference>
<dbReference type="Proteomes" id="UP000358545">
    <property type="component" value="Unassembled WGS sequence"/>
</dbReference>
<dbReference type="EMBL" id="AABBZO010000001">
    <property type="protein sequence ID" value="EAG4460927.1"/>
    <property type="molecule type" value="Genomic_DNA"/>
</dbReference>
<evidence type="ECO:0000313" key="15">
    <source>
        <dbReference type="EMBL" id="EAG4330923.1"/>
    </source>
</evidence>
<dbReference type="EMBL" id="AANDSR010000002">
    <property type="protein sequence ID" value="EDN9835853.1"/>
    <property type="molecule type" value="Genomic_DNA"/>
</dbReference>
<dbReference type="EMBL" id="AABEMN010000020">
    <property type="protein sequence ID" value="EAG9520646.1"/>
    <property type="molecule type" value="Genomic_DNA"/>
</dbReference>
<evidence type="ECO:0000313" key="25">
    <source>
        <dbReference type="EMBL" id="ECB9512168.1"/>
    </source>
</evidence>
<dbReference type="Proteomes" id="UP000533021">
    <property type="component" value="Unassembled WGS sequence"/>
</dbReference>
<evidence type="ECO:0000313" key="49">
    <source>
        <dbReference type="Proteomes" id="UP000368512"/>
    </source>
</evidence>
<dbReference type="EMBL" id="AAAJWF010000003">
    <property type="protein sequence ID" value="EAC7480330.1"/>
    <property type="molecule type" value="Genomic_DNA"/>
</dbReference>
<dbReference type="EMBL" id="AAANYR010000004">
    <property type="protein sequence ID" value="EAD5786584.1"/>
    <property type="molecule type" value="Genomic_DNA"/>
</dbReference>
<dbReference type="EMBL" id="AABCVX010000002">
    <property type="protein sequence ID" value="EAG6168783.1"/>
    <property type="molecule type" value="Genomic_DNA"/>
</dbReference>
<dbReference type="EMBL" id="AABAGT010000003">
    <property type="protein sequence ID" value="EAG0866211.1"/>
    <property type="molecule type" value="Genomic_DNA"/>
</dbReference>
<evidence type="ECO:0000313" key="36">
    <source>
        <dbReference type="EMBL" id="NYA01047.1"/>
    </source>
</evidence>
<sequence length="664" mass="78369">MTKEYYFIKPELSSPETKQENIDSWLKTQDKTFYDAQIAQERDYCFWCNIVETAKPNSRTSYTSMAYTLNEPNMLNSAGKTSFILSEEEVLYIHTLSVVRDGKVIDKLDDINVKVLDYVRDENQASFNDEKKVTVLIRDLHLNDIFIVETTIERKYEESSIRNDFFRWIYSAPNSYWAYGKYRFELKNETEKKLEANFHYFRDEAGAILEKDKVMVEHNESYTIEKEDYIGEDAKELEITPFVDFVTEQSYPQITKTISDIYQKFYQVNLAEFAADIVAELDELPTLDHKIKHAIDFVQKEVYYLYNETEMDGHEPQAAEVTYKTKQGDCKAKTVLLKVILDYLDVNSELILVNYGSDVFLPVYTPSPFNFNHAILKITHNNQVYFIDATMSSDQGFLANRQKNSFMYYLEIKSGTELQKQEPFQDEIPSVEEVVYCDVKDNAAEITFERKLRGGMANGSREMFKNDSNKDIINRYNFSIYSNMTLYKKYEENEVDSHFSNTSIQIVEDNKDLNELSIIYKATISDPYIVENKKRYLHFWNWNNFIDDGAEKHFHKDFPYWIDRNVIKTELHLTTDKSIDQQERYTRQECDIKSKYLNHRMTKKIHKNGASCYLEYRPYHNLTIKEKDLEEYVEANKEILKSNWGIGIDIIEDGLFKKLGKLFK</sequence>
<dbReference type="EMBL" id="AAASLB010000003">
    <property type="protein sequence ID" value="EAE4941840.1"/>
    <property type="molecule type" value="Genomic_DNA"/>
</dbReference>
<dbReference type="Proteomes" id="UP000389283">
    <property type="component" value="Unassembled WGS sequence"/>
</dbReference>
<dbReference type="EMBL" id="AAHZFN010000011">
    <property type="protein sequence ID" value="ECB9473953.1"/>
    <property type="molecule type" value="Genomic_DNA"/>
</dbReference>
<dbReference type="Proteomes" id="UP000350032">
    <property type="component" value="Unassembled WGS sequence"/>
</dbReference>
<organism evidence="27 47">
    <name type="scientific">Listeria monocytogenes</name>
    <dbReference type="NCBI Taxonomy" id="1639"/>
    <lineage>
        <taxon>Bacteria</taxon>
        <taxon>Bacillati</taxon>
        <taxon>Bacillota</taxon>
        <taxon>Bacilli</taxon>
        <taxon>Bacillales</taxon>
        <taxon>Listeriaceae</taxon>
        <taxon>Listeria</taxon>
    </lineage>
</organism>
<evidence type="ECO:0000313" key="70">
    <source>
        <dbReference type="Proteomes" id="UP000841146"/>
    </source>
</evidence>
<dbReference type="Proteomes" id="UP000337746">
    <property type="component" value="Unassembled WGS sequence"/>
</dbReference>
<evidence type="ECO:0000313" key="7">
    <source>
        <dbReference type="EMBL" id="EAD5773211.1"/>
    </source>
</evidence>
<evidence type="ECO:0000313" key="33">
    <source>
        <dbReference type="EMBL" id="HAC0274564.1"/>
    </source>
</evidence>
<dbReference type="Proteomes" id="UP000403352">
    <property type="component" value="Unassembled WGS sequence"/>
</dbReference>
<evidence type="ECO:0000313" key="20">
    <source>
        <dbReference type="EMBL" id="EAH3293948.1"/>
    </source>
</evidence>
<evidence type="ECO:0000313" key="69">
    <source>
        <dbReference type="Proteomes" id="UP000566721"/>
    </source>
</evidence>
<dbReference type="Proteomes" id="UP000398321">
    <property type="component" value="Unassembled WGS sequence"/>
</dbReference>
<evidence type="ECO:0000313" key="4">
    <source>
        <dbReference type="EMBL" id="EAC9038850.1"/>
    </source>
</evidence>
<evidence type="ECO:0000313" key="72">
    <source>
        <dbReference type="Proteomes" id="UP000843775"/>
    </source>
</evidence>
<evidence type="ECO:0000313" key="51">
    <source>
        <dbReference type="Proteomes" id="UP000379076"/>
    </source>
</evidence>
<dbReference type="Proteomes" id="UP000478704">
    <property type="component" value="Unassembled WGS sequence"/>
</dbReference>
<dbReference type="EMBL" id="AAAQQZ010000004">
    <property type="protein sequence ID" value="EAE1339124.1"/>
    <property type="molecule type" value="Genomic_DNA"/>
</dbReference>
<dbReference type="EMBL" id="DAAJFY010000002">
    <property type="protein sequence ID" value="HAC0274564.1"/>
    <property type="molecule type" value="Genomic_DNA"/>
</dbReference>
<dbReference type="EMBL" id="AABBYJ010000003">
    <property type="protein sequence ID" value="EAG4330923.1"/>
    <property type="molecule type" value="Genomic_DNA"/>
</dbReference>
<evidence type="ECO:0000313" key="67">
    <source>
        <dbReference type="Proteomes" id="UP000546397"/>
    </source>
</evidence>
<dbReference type="EMBL" id="AAHZFY010000001">
    <property type="protein sequence ID" value="ECB9512168.1"/>
    <property type="molecule type" value="Genomic_DNA"/>
</dbReference>
<evidence type="ECO:0000313" key="26">
    <source>
        <dbReference type="EMBL" id="ECC1555440.1"/>
    </source>
</evidence>
<evidence type="ECO:0000313" key="54">
    <source>
        <dbReference type="Proteomes" id="UP000403352"/>
    </source>
</evidence>
<evidence type="ECO:0000313" key="42">
    <source>
        <dbReference type="Proteomes" id="UP000344343"/>
    </source>
</evidence>
<dbReference type="EMBL" id="AABFVG010000003">
    <property type="protein sequence ID" value="EAH2281751.1"/>
    <property type="molecule type" value="Genomic_DNA"/>
</dbReference>
<dbReference type="Proteomes" id="UP000549379">
    <property type="component" value="Unassembled WGS sequence"/>
</dbReference>
<dbReference type="EMBL" id="JACAVN010000002">
    <property type="protein sequence ID" value="NYA01047.1"/>
    <property type="molecule type" value="Genomic_DNA"/>
</dbReference>
<evidence type="ECO:0000313" key="60">
    <source>
        <dbReference type="Proteomes" id="UP000481141"/>
    </source>
</evidence>
<dbReference type="Proteomes" id="UP000339309">
    <property type="component" value="Unassembled WGS sequence"/>
</dbReference>
<evidence type="ECO:0000313" key="17">
    <source>
        <dbReference type="EMBL" id="EAG6168783.1"/>
    </source>
</evidence>
<dbReference type="Gene3D" id="3.10.620.30">
    <property type="match status" value="1"/>
</dbReference>
<evidence type="ECO:0000313" key="10">
    <source>
        <dbReference type="EMBL" id="EAE4941840.1"/>
    </source>
</evidence>
<dbReference type="Proteomes" id="UP000423131">
    <property type="component" value="Unassembled WGS sequence"/>
</dbReference>
<evidence type="ECO:0000313" key="24">
    <source>
        <dbReference type="EMBL" id="ECB9473953.1"/>
    </source>
</evidence>
<dbReference type="Proteomes" id="UP000393182">
    <property type="component" value="Unassembled WGS sequence"/>
</dbReference>
<evidence type="ECO:0000313" key="41">
    <source>
        <dbReference type="Proteomes" id="UP000339309"/>
    </source>
</evidence>
<evidence type="ECO:0000313" key="14">
    <source>
        <dbReference type="EMBL" id="EAG2996067.1"/>
    </source>
</evidence>
<evidence type="ECO:0000313" key="48">
    <source>
        <dbReference type="Proteomes" id="UP000365297"/>
    </source>
</evidence>
<dbReference type="Proteomes" id="UP000272537">
    <property type="component" value="Unassembled WGS sequence"/>
</dbReference>
<dbReference type="EMBL" id="AAAMZD010000002">
    <property type="protein sequence ID" value="EAD3792224.1"/>
    <property type="molecule type" value="Genomic_DNA"/>
</dbReference>
<dbReference type="EMBL" id="AAALRN010000002">
    <property type="protein sequence ID" value="EAD1184533.1"/>
    <property type="molecule type" value="Genomic_DNA"/>
</dbReference>
<protein>
    <submittedName>
        <fullName evidence="27">Transglutaminase family protein</fullName>
    </submittedName>
</protein>
<dbReference type="AlphaFoldDB" id="A0A0B8R9M3"/>
<evidence type="ECO:0000313" key="55">
    <source>
        <dbReference type="Proteomes" id="UP000410967"/>
    </source>
</evidence>
<evidence type="ECO:0000313" key="38">
    <source>
        <dbReference type="EMBL" id="RKA09423.1"/>
    </source>
</evidence>
<gene>
    <name evidence="11" type="ORF">A8L61_02825</name>
    <name evidence="1" type="ORF">ABZ57_06720</name>
    <name evidence="37" type="ORF">AJL21_05850</name>
    <name evidence="9" type="ORF">ART25_09430</name>
    <name evidence="2" type="ORF">ARY78_09095</name>
    <name evidence="13" type="ORF">B1S26_07225</name>
    <name evidence="14" type="ORF">B5K54_02025</name>
    <name evidence="12" type="ORF">BCZ21_04455</name>
    <name evidence="16" type="ORF">CA369_01375</name>
    <name evidence="15" type="ORF">CAV64_06635</name>
    <name evidence="19" type="ORF">D4920_06685</name>
    <name evidence="18" type="ORF">D4B11_12765</name>
    <name evidence="20" type="ORF">D5N24_06030</name>
    <name evidence="22" type="ORF">D7104_04465</name>
    <name evidence="17" type="ORF">DCT16_05185</name>
    <name evidence="3" type="ORF">DQ70_06515</name>
    <name evidence="38" type="ORF">DYZ80_01066</name>
    <name evidence="10" type="ORF">E1W56_07260</name>
    <name evidence="21" type="ORF">E5F58_11915</name>
    <name evidence="8" type="ORF">EX365_08455</name>
    <name evidence="7" type="ORF">EXZ73_02795</name>
    <name evidence="27" type="ORF">F6436_01335</name>
    <name evidence="23" type="ORF">FA835_03260</name>
    <name evidence="25" type="ORF">FLQ97_00315</name>
    <name evidence="24" type="ORF">FLR03_09740</name>
    <name evidence="26" type="ORF">FNX40_01330</name>
    <name evidence="30" type="ORF">G3O21_000264</name>
    <name evidence="34" type="ORF">GI949_01330</name>
    <name evidence="29" type="ORF">GJW51_04125</name>
    <name evidence="28" type="ORF">GQG13_05600</name>
    <name evidence="31" type="ORF">GYS09_06665</name>
    <name evidence="32" type="ORF">GYX23_01295</name>
    <name evidence="33" type="ORF">GYY14_04170</name>
    <name evidence="35" type="ORF">HQN34_001714</name>
    <name evidence="36" type="ORF">HZJ64_04310</name>
    <name evidence="4" type="ORF">KV70_01330</name>
    <name evidence="5" type="ORF">QD52_05465</name>
    <name evidence="6" type="ORF">UI29_05460</name>
</gene>
<evidence type="ECO:0000313" key="62">
    <source>
        <dbReference type="Proteomes" id="UP000528151"/>
    </source>
</evidence>
<evidence type="ECO:0000313" key="18">
    <source>
        <dbReference type="EMBL" id="EAG9520646.1"/>
    </source>
</evidence>
<evidence type="ECO:0000313" key="74">
    <source>
        <dbReference type="Proteomes" id="UP000852906"/>
    </source>
</evidence>
<dbReference type="Proteomes" id="UP000467347">
    <property type="component" value="Unassembled WGS sequence"/>
</dbReference>
<dbReference type="Proteomes" id="UP000843775">
    <property type="component" value="Unassembled WGS sequence"/>
</dbReference>
<evidence type="ECO:0000313" key="39">
    <source>
        <dbReference type="Proteomes" id="UP000272537"/>
    </source>
</evidence>
<evidence type="ECO:0000313" key="29">
    <source>
        <dbReference type="EMBL" id="EDN9835853.1"/>
    </source>
</evidence>
<evidence type="ECO:0000313" key="8">
    <source>
        <dbReference type="EMBL" id="EAD5786584.1"/>
    </source>
</evidence>
<evidence type="ECO:0000313" key="50">
    <source>
        <dbReference type="Proteomes" id="UP000376505"/>
    </source>
</evidence>
<reference evidence="27 47" key="7">
    <citation type="submission" date="2019-09" db="EMBL/GenBank/DDBJ databases">
        <authorList>
            <consortium name="GenomeTrakr network: Whole genome sequencing for foodborne pathogen traceback"/>
        </authorList>
    </citation>
    <scope>NUCLEOTIDE SEQUENCE [LARGE SCALE GENOMIC DNA]</scope>
    <source>
        <strain evidence="27 47">FLAG-55987</strain>
        <strain evidence="23 55">PHLUSALM00088</strain>
    </source>
</reference>
<dbReference type="EMBL" id="AANPAU010000001">
    <property type="protein sequence ID" value="EDP8512871.1"/>
    <property type="molecule type" value="Genomic_DNA"/>
</dbReference>
<reference evidence="36 66" key="9">
    <citation type="submission" date="2020-06" db="EMBL/GenBank/DDBJ databases">
        <title>Two Listeria outbreaks in Switzerland in 2018 and 2020.</title>
        <authorList>
            <person name="Stevens M.J.A."/>
            <person name="Bloemberg G."/>
            <person name="Nusch-Inderbinnen M."/>
            <person name="Stephan R."/>
        </authorList>
    </citation>
    <scope>NUCLEOTIDE SEQUENCE [LARGE SCALE GENOMIC DNA]</scope>
    <source>
        <strain evidence="36 66">N18-0707</strain>
    </source>
</reference>
<dbReference type="Proteomes" id="UP000364988">
    <property type="component" value="Unassembled WGS sequence"/>
</dbReference>
<evidence type="ECO:0000313" key="9">
    <source>
        <dbReference type="EMBL" id="EAE1339124.1"/>
    </source>
</evidence>
<dbReference type="Proteomes" id="UP000842809">
    <property type="component" value="Unassembled WGS sequence"/>
</dbReference>
<dbReference type="Proteomes" id="UP000540117">
    <property type="component" value="Unassembled WGS sequence"/>
</dbReference>
<evidence type="ECO:0000313" key="16">
    <source>
        <dbReference type="EMBL" id="EAG4460927.1"/>
    </source>
</evidence>
<evidence type="ECO:0000313" key="1">
    <source>
        <dbReference type="EMBL" id="EAC4552172.1"/>
    </source>
</evidence>
<evidence type="ECO:0000313" key="66">
    <source>
        <dbReference type="Proteomes" id="UP000544530"/>
    </source>
</evidence>
<dbReference type="EMBL" id="AANCRK010000002">
    <property type="protein sequence ID" value="EDN7714600.1"/>
    <property type="molecule type" value="Genomic_DNA"/>
</dbReference>
<dbReference type="Proteomes" id="UP000566721">
    <property type="component" value="Unassembled WGS sequence"/>
</dbReference>
<evidence type="ECO:0000313" key="63">
    <source>
        <dbReference type="Proteomes" id="UP000530452"/>
    </source>
</evidence>
<dbReference type="Proteomes" id="UP000345329">
    <property type="component" value="Unassembled WGS sequence"/>
</dbReference>
<evidence type="ECO:0000313" key="19">
    <source>
        <dbReference type="EMBL" id="EAH2281751.1"/>
    </source>
</evidence>
<evidence type="ECO:0000313" key="13">
    <source>
        <dbReference type="EMBL" id="EAG2245198.1"/>
    </source>
</evidence>
<evidence type="ECO:0000313" key="5">
    <source>
        <dbReference type="EMBL" id="EAD1184533.1"/>
    </source>
</evidence>
<dbReference type="Proteomes" id="UP000379076">
    <property type="component" value="Unassembled WGS sequence"/>
</dbReference>
<evidence type="ECO:0000313" key="23">
    <source>
        <dbReference type="EMBL" id="EAK9316120.1"/>
    </source>
</evidence>
<evidence type="ECO:0000313" key="58">
    <source>
        <dbReference type="Proteomes" id="UP000467347"/>
    </source>
</evidence>
<dbReference type="Proteomes" id="UP000354255">
    <property type="component" value="Unassembled WGS sequence"/>
</dbReference>
<evidence type="ECO:0000313" key="21">
    <source>
        <dbReference type="EMBL" id="EAH4242690.1"/>
    </source>
</evidence>
<evidence type="ECO:0000313" key="30">
    <source>
        <dbReference type="EMBL" id="EDP8512871.1"/>
    </source>
</evidence>
<dbReference type="EMBL" id="AACKDQ010000005">
    <property type="protein sequence ID" value="EAK9316120.1"/>
    <property type="molecule type" value="Genomic_DNA"/>
</dbReference>
<dbReference type="Proteomes" id="UP000530452">
    <property type="component" value="Unassembled WGS sequence"/>
</dbReference>
<reference evidence="41 45" key="4">
    <citation type="submission" date="2018-06" db="EMBL/GenBank/DDBJ databases">
        <authorList>
            <consortium name="PulseNet: The National Subtyping Network for Foodborne Disease Surveillance"/>
            <person name="Tarr C.L."/>
            <person name="Trees E."/>
            <person name="Katz L.S."/>
            <person name="Carleton-Romer H.A."/>
            <person name="Stroika S."/>
            <person name="Kucerova Z."/>
            <person name="Roache K.F."/>
            <person name="Sabol A.L."/>
            <person name="Besser J."/>
            <person name="Gerner-Smidt P."/>
        </authorList>
    </citation>
    <scope>NUCLEOTIDE SEQUENCE [LARGE SCALE GENOMIC DNA]</scope>
    <source>
        <strain evidence="1 41">2015L-6227</strain>
        <strain evidence="4 45">PNUSAL000910</strain>
        <strain evidence="11 46">PNUSAL002180</strain>
        <strain evidence="22 44">PNUSAL004402</strain>
    </source>
</reference>
<dbReference type="Proteomes" id="UP000528151">
    <property type="component" value="Unassembled WGS sequence"/>
</dbReference>
<evidence type="ECO:0000313" key="12">
    <source>
        <dbReference type="EMBL" id="EAG2086499.1"/>
    </source>
</evidence>
<dbReference type="Proteomes" id="UP000527632">
    <property type="component" value="Unassembled WGS sequence"/>
</dbReference>
<evidence type="ECO:0000313" key="40">
    <source>
        <dbReference type="Proteomes" id="UP000337746"/>
    </source>
</evidence>
<dbReference type="EMBL" id="AABGHY010000003">
    <property type="protein sequence ID" value="EAH3293948.1"/>
    <property type="molecule type" value="Genomic_DNA"/>
</dbReference>
<evidence type="ECO:0000313" key="56">
    <source>
        <dbReference type="Proteomes" id="UP000423131"/>
    </source>
</evidence>
<reference evidence="63 64" key="5">
    <citation type="submission" date="2019-04" db="EMBL/GenBank/DDBJ databases">
        <authorList>
            <person name="Ashton P.M."/>
            <person name="Dallman T."/>
            <person name="Nair S."/>
            <person name="De Pinna E."/>
            <person name="Peters T."/>
            <person name="Grant K."/>
        </authorList>
    </citation>
    <scope>NUCLEOTIDE SEQUENCE [LARGE SCALE GENOMIC DNA]</scope>
    <source>
        <strain evidence="19 64">282333</strain>
        <strain evidence="20 63">282352</strain>
        <strain evidence="18 67">289003</strain>
        <strain evidence="10">RL15000286</strain>
    </source>
</reference>
<dbReference type="Proteomes" id="UP000841146">
    <property type="component" value="Unassembled WGS sequence"/>
</dbReference>
<evidence type="ECO:0000313" key="59">
    <source>
        <dbReference type="Proteomes" id="UP000478704"/>
    </source>
</evidence>
<evidence type="ECO:0000313" key="57">
    <source>
        <dbReference type="Proteomes" id="UP000455569"/>
    </source>
</evidence>
<dbReference type="KEGG" id="lmv:Y193_01370"/>
<evidence type="ECO:0000313" key="43">
    <source>
        <dbReference type="Proteomes" id="UP000345329"/>
    </source>
</evidence>
<dbReference type="Proteomes" id="UP000410967">
    <property type="component" value="Unassembled WGS sequence"/>
</dbReference>
<evidence type="ECO:0000313" key="44">
    <source>
        <dbReference type="Proteomes" id="UP000350032"/>
    </source>
</evidence>
<evidence type="ECO:0000313" key="31">
    <source>
        <dbReference type="EMBL" id="HAB8556963.1"/>
    </source>
</evidence>
<evidence type="ECO:0000313" key="27">
    <source>
        <dbReference type="EMBL" id="ECY6542960.1"/>
    </source>
</evidence>
<dbReference type="Proteomes" id="UP000852906">
    <property type="component" value="Unassembled WGS sequence"/>
</dbReference>
<reference evidence="70 71" key="3">
    <citation type="journal article" date="2018" name="Genome Biol.">
        <title>SKESA: strategic k-mer extension for scrupulous assemblies.</title>
        <authorList>
            <person name="Souvorov A."/>
            <person name="Agarwala R."/>
            <person name="Lipman D.J."/>
        </authorList>
    </citation>
    <scope>NUCLEOTIDE SEQUENCE [LARGE SCALE GENOMIC DNA]</scope>
    <source>
        <strain evidence="35">2017-325981-023-01</strain>
        <strain evidence="31 73">CFIAFB20100120</strain>
        <strain evidence="33">CFIAFB20170037</strain>
        <strain evidence="32 70">CFIAFB20170045</strain>
        <strain evidence="34 72">DMG1500109</strain>
    </source>
</reference>
<dbReference type="EMBL" id="AAAIKW010000003">
    <property type="protein sequence ID" value="EAC4552172.1"/>
    <property type="molecule type" value="Genomic_DNA"/>
</dbReference>
<evidence type="ECO:0000313" key="64">
    <source>
        <dbReference type="Proteomes" id="UP000533021"/>
    </source>
</evidence>
<evidence type="ECO:0000313" key="35">
    <source>
        <dbReference type="EMBL" id="HAJ9593510.1"/>
    </source>
</evidence>
<proteinExistence type="predicted"/>
<comment type="caution">
    <text evidence="27">The sequence shown here is derived from an EMBL/GenBank/DDBJ whole genome shotgun (WGS) entry which is preliminary data.</text>
</comment>
<dbReference type="EMBL" id="MJTJ01000013">
    <property type="protein sequence ID" value="OET50716.1"/>
    <property type="molecule type" value="Genomic_DNA"/>
</dbReference>
<accession>A0A0B8R9M3</accession>
<dbReference type="Proteomes" id="UP000843503">
    <property type="component" value="Unassembled WGS sequence"/>
</dbReference>
<dbReference type="EMBL" id="AAIAJJ010000001">
    <property type="protein sequence ID" value="ECC1555440.1"/>
    <property type="molecule type" value="Genomic_DNA"/>
</dbReference>
<dbReference type="Proteomes" id="UP000546397">
    <property type="component" value="Unassembled WGS sequence"/>
</dbReference>
<dbReference type="Proteomes" id="UP000368512">
    <property type="component" value="Unassembled WGS sequence"/>
</dbReference>
<dbReference type="EMBL" id="QXLS01000002">
    <property type="protein sequence ID" value="RKA09423.1"/>
    <property type="molecule type" value="Genomic_DNA"/>
</dbReference>